<dbReference type="GO" id="GO:0005737">
    <property type="term" value="C:cytoplasm"/>
    <property type="evidence" value="ECO:0007669"/>
    <property type="project" value="UniProtKB-SubCell"/>
</dbReference>
<dbReference type="InterPro" id="IPR007197">
    <property type="entry name" value="rSAM"/>
</dbReference>
<protein>
    <recommendedName>
        <fullName evidence="2 9">Heme chaperone HemW</fullName>
    </recommendedName>
</protein>
<dbReference type="SFLD" id="SFLDF00562">
    <property type="entry name" value="HemN-like__clustered_with_heat"/>
    <property type="match status" value="1"/>
</dbReference>
<dbReference type="SMART" id="SM00729">
    <property type="entry name" value="Elp3"/>
    <property type="match status" value="1"/>
</dbReference>
<keyword evidence="5 9" id="KW-0479">Metal-binding</keyword>
<dbReference type="PANTHER" id="PTHR13932">
    <property type="entry name" value="COPROPORPHYRINIGEN III OXIDASE"/>
    <property type="match status" value="1"/>
</dbReference>
<accession>A0A540VHS5</accession>
<gene>
    <name evidence="11" type="primary">hemW</name>
    <name evidence="11" type="ORF">FKZ61_08765</name>
</gene>
<evidence type="ECO:0000256" key="1">
    <source>
        <dbReference type="ARBA" id="ARBA00006100"/>
    </source>
</evidence>
<dbReference type="CDD" id="cd01335">
    <property type="entry name" value="Radical_SAM"/>
    <property type="match status" value="1"/>
</dbReference>
<keyword evidence="7 9" id="KW-0411">Iron-sulfur</keyword>
<dbReference type="GO" id="GO:0006779">
    <property type="term" value="P:porphyrin-containing compound biosynthetic process"/>
    <property type="evidence" value="ECO:0007669"/>
    <property type="project" value="InterPro"/>
</dbReference>
<keyword evidence="12" id="KW-1185">Reference proteome</keyword>
<dbReference type="SFLD" id="SFLDG01065">
    <property type="entry name" value="anaerobic_coproporphyrinogen-I"/>
    <property type="match status" value="1"/>
</dbReference>
<dbReference type="InterPro" id="IPR004559">
    <property type="entry name" value="HemW-like"/>
</dbReference>
<comment type="caution">
    <text evidence="11">The sequence shown here is derived from an EMBL/GenBank/DDBJ whole genome shotgun (WGS) entry which is preliminary data.</text>
</comment>
<evidence type="ECO:0000313" key="12">
    <source>
        <dbReference type="Proteomes" id="UP000317371"/>
    </source>
</evidence>
<dbReference type="Pfam" id="PF04055">
    <property type="entry name" value="Radical_SAM"/>
    <property type="match status" value="1"/>
</dbReference>
<dbReference type="SFLD" id="SFLDG01082">
    <property type="entry name" value="B12-binding_domain_containing"/>
    <property type="match status" value="1"/>
</dbReference>
<evidence type="ECO:0000256" key="2">
    <source>
        <dbReference type="ARBA" id="ARBA00017228"/>
    </source>
</evidence>
<dbReference type="InterPro" id="IPR006638">
    <property type="entry name" value="Elp3/MiaA/NifB-like_rSAM"/>
</dbReference>
<evidence type="ECO:0000256" key="3">
    <source>
        <dbReference type="ARBA" id="ARBA00022617"/>
    </source>
</evidence>
<dbReference type="OrthoDB" id="9808022at2"/>
<dbReference type="GO" id="GO:0051539">
    <property type="term" value="F:4 iron, 4 sulfur cluster binding"/>
    <property type="evidence" value="ECO:0007669"/>
    <property type="project" value="UniProtKB-UniRule"/>
</dbReference>
<name>A0A540VHS5_9CHLR</name>
<keyword evidence="9" id="KW-0004">4Fe-4S</keyword>
<dbReference type="GO" id="GO:0004109">
    <property type="term" value="F:coproporphyrinogen oxidase activity"/>
    <property type="evidence" value="ECO:0007669"/>
    <property type="project" value="InterPro"/>
</dbReference>
<dbReference type="Proteomes" id="UP000317371">
    <property type="component" value="Unassembled WGS sequence"/>
</dbReference>
<dbReference type="NCBIfam" id="TIGR00539">
    <property type="entry name" value="hemN_rel"/>
    <property type="match status" value="1"/>
</dbReference>
<dbReference type="InterPro" id="IPR058240">
    <property type="entry name" value="rSAM_sf"/>
</dbReference>
<dbReference type="FunCoup" id="A0A540VHS5">
    <property type="interactions" value="415"/>
</dbReference>
<evidence type="ECO:0000313" key="11">
    <source>
        <dbReference type="EMBL" id="TQE96251.1"/>
    </source>
</evidence>
<dbReference type="EMBL" id="VIGC01000009">
    <property type="protein sequence ID" value="TQE96251.1"/>
    <property type="molecule type" value="Genomic_DNA"/>
</dbReference>
<comment type="similarity">
    <text evidence="1">Belongs to the anaerobic coproporphyrinogen-III oxidase family. HemW subfamily.</text>
</comment>
<sequence>MSAEPESAFSPLGLYIHVPFCERKCPYCDFNTYAGFQHIHQDLVDALCAEMARWQEPLQARPITSIFLGGGTPTLLTAGQLHQIFEAVHRHFSLAPGCEITSEANPGTVDRDKFQVLRSLGVNRLSLGVQSFQPDELRFLGRIHDVADVYRAFEAARTAGFDNVNLDFMFGLPGQSLADWQQTLEEALALAPEHLSLYSLIVEPGTPLYHWVQRGEVPPPDDDQAGALYEAAMERLAAAGYVHYEISNWAKADPARPLLSHESPPWACRHNLLYWRNQEYLGVGPGTHSHLRQPGEGGVPVSRRWSNQKPVPGYIRRIRSGAEVTDFAEELTPPVSMGETMMLGLRLVREGVPFLRFQQIHAVDLRQVFSQELERLETWGLIQMDEARVRLTRQGLMVGNQVFCRFLPDEAAET</sequence>
<dbReference type="Pfam" id="PF06969">
    <property type="entry name" value="HemN_C"/>
    <property type="match status" value="1"/>
</dbReference>
<proteinExistence type="inferred from homology"/>
<dbReference type="PANTHER" id="PTHR13932:SF5">
    <property type="entry name" value="RADICAL S-ADENOSYL METHIONINE DOMAIN-CONTAINING PROTEIN 1, MITOCHONDRIAL"/>
    <property type="match status" value="1"/>
</dbReference>
<dbReference type="AlphaFoldDB" id="A0A540VHS5"/>
<evidence type="ECO:0000256" key="8">
    <source>
        <dbReference type="ARBA" id="ARBA00023186"/>
    </source>
</evidence>
<keyword evidence="9" id="KW-0963">Cytoplasm</keyword>
<evidence type="ECO:0000256" key="5">
    <source>
        <dbReference type="ARBA" id="ARBA00022723"/>
    </source>
</evidence>
<keyword evidence="6 9" id="KW-0408">Iron</keyword>
<evidence type="ECO:0000256" key="9">
    <source>
        <dbReference type="RuleBase" id="RU364116"/>
    </source>
</evidence>
<keyword evidence="8 9" id="KW-0143">Chaperone</keyword>
<dbReference type="InterPro" id="IPR010723">
    <property type="entry name" value="HemN_C"/>
</dbReference>
<keyword evidence="3 9" id="KW-0349">Heme</keyword>
<dbReference type="InterPro" id="IPR034505">
    <property type="entry name" value="Coproporphyrinogen-III_oxidase"/>
</dbReference>
<evidence type="ECO:0000256" key="7">
    <source>
        <dbReference type="ARBA" id="ARBA00023014"/>
    </source>
</evidence>
<organism evidence="11 12">
    <name type="scientific">Litorilinea aerophila</name>
    <dbReference type="NCBI Taxonomy" id="1204385"/>
    <lineage>
        <taxon>Bacteria</taxon>
        <taxon>Bacillati</taxon>
        <taxon>Chloroflexota</taxon>
        <taxon>Caldilineae</taxon>
        <taxon>Caldilineales</taxon>
        <taxon>Caldilineaceae</taxon>
        <taxon>Litorilinea</taxon>
    </lineage>
</organism>
<dbReference type="InterPro" id="IPR013785">
    <property type="entry name" value="Aldolase_TIM"/>
</dbReference>
<evidence type="ECO:0000256" key="4">
    <source>
        <dbReference type="ARBA" id="ARBA00022691"/>
    </source>
</evidence>
<dbReference type="PROSITE" id="PS51918">
    <property type="entry name" value="RADICAL_SAM"/>
    <property type="match status" value="1"/>
</dbReference>
<comment type="subcellular location">
    <subcellularLocation>
        <location evidence="9">Cytoplasm</location>
    </subcellularLocation>
</comment>
<keyword evidence="4 9" id="KW-0949">S-adenosyl-L-methionine</keyword>
<evidence type="ECO:0000259" key="10">
    <source>
        <dbReference type="PROSITE" id="PS51918"/>
    </source>
</evidence>
<dbReference type="SFLD" id="SFLDF00288">
    <property type="entry name" value="HemN-like__clustered_with_nucl"/>
    <property type="match status" value="1"/>
</dbReference>
<evidence type="ECO:0000256" key="6">
    <source>
        <dbReference type="ARBA" id="ARBA00023004"/>
    </source>
</evidence>
<dbReference type="GO" id="GO:0046872">
    <property type="term" value="F:metal ion binding"/>
    <property type="evidence" value="ECO:0007669"/>
    <property type="project" value="UniProtKB-UniRule"/>
</dbReference>
<comment type="function">
    <text evidence="9">Probably acts as a heme chaperone, transferring heme to an unknown acceptor. Binds one molecule of heme per monomer, possibly covalently. Binds 1 [4Fe-4S] cluster. The cluster is coordinated with 3 cysteines and an exchangeable S-adenosyl-L-methionine.</text>
</comment>
<dbReference type="InParanoid" id="A0A540VHS5"/>
<reference evidence="11 12" key="1">
    <citation type="submission" date="2019-06" db="EMBL/GenBank/DDBJ databases">
        <title>Genome sequence of Litorilinea aerophila BAA-2444.</title>
        <authorList>
            <person name="Maclea K.S."/>
            <person name="Maurais E.G."/>
            <person name="Iannazzi L.C."/>
        </authorList>
    </citation>
    <scope>NUCLEOTIDE SEQUENCE [LARGE SCALE GENOMIC DNA]</scope>
    <source>
        <strain evidence="11 12">ATCC BAA-2444</strain>
    </source>
</reference>
<dbReference type="Gene3D" id="3.20.20.70">
    <property type="entry name" value="Aldolase class I"/>
    <property type="match status" value="1"/>
</dbReference>
<dbReference type="SUPFAM" id="SSF102114">
    <property type="entry name" value="Radical SAM enzymes"/>
    <property type="match status" value="1"/>
</dbReference>
<dbReference type="SFLD" id="SFLDS00029">
    <property type="entry name" value="Radical_SAM"/>
    <property type="match status" value="1"/>
</dbReference>
<feature type="domain" description="Radical SAM core" evidence="10">
    <location>
        <begin position="6"/>
        <end position="242"/>
    </location>
</feature>